<keyword evidence="3" id="KW-0813">Transport</keyword>
<dbReference type="RefSeq" id="WP_344660889.1">
    <property type="nucleotide sequence ID" value="NZ_BAAAQM010000046.1"/>
</dbReference>
<keyword evidence="4 6" id="KW-0732">Signal</keyword>
<comment type="subcellular location">
    <subcellularLocation>
        <location evidence="1">Cell membrane</location>
        <topology evidence="1">Lipid-anchor</topology>
    </subcellularLocation>
</comment>
<dbReference type="PANTHER" id="PTHR30290">
    <property type="entry name" value="PERIPLASMIC BINDING COMPONENT OF ABC TRANSPORTER"/>
    <property type="match status" value="1"/>
</dbReference>
<comment type="similarity">
    <text evidence="2">Belongs to the bacterial solute-binding protein 5 family.</text>
</comment>
<dbReference type="InterPro" id="IPR023765">
    <property type="entry name" value="SBP_5_CS"/>
</dbReference>
<dbReference type="PROSITE" id="PS01040">
    <property type="entry name" value="SBP_BACTERIAL_5"/>
    <property type="match status" value="1"/>
</dbReference>
<dbReference type="PANTHER" id="PTHR30290:SF10">
    <property type="entry name" value="PERIPLASMIC OLIGOPEPTIDE-BINDING PROTEIN-RELATED"/>
    <property type="match status" value="1"/>
</dbReference>
<reference evidence="8 9" key="1">
    <citation type="journal article" date="2019" name="Int. J. Syst. Evol. Microbiol.">
        <title>The Global Catalogue of Microorganisms (GCM) 10K type strain sequencing project: providing services to taxonomists for standard genome sequencing and annotation.</title>
        <authorList>
            <consortium name="The Broad Institute Genomics Platform"/>
            <consortium name="The Broad Institute Genome Sequencing Center for Infectious Disease"/>
            <person name="Wu L."/>
            <person name="Ma J."/>
        </authorList>
    </citation>
    <scope>NUCLEOTIDE SEQUENCE [LARGE SCALE GENOMIC DNA]</scope>
    <source>
        <strain evidence="8 9">JCM 16013</strain>
    </source>
</reference>
<dbReference type="InterPro" id="IPR030678">
    <property type="entry name" value="Peptide/Ni-bd"/>
</dbReference>
<accession>A0ABN2SSD9</accession>
<dbReference type="PROSITE" id="PS51318">
    <property type="entry name" value="TAT"/>
    <property type="match status" value="1"/>
</dbReference>
<feature type="transmembrane region" description="Helical" evidence="5">
    <location>
        <begin position="601"/>
        <end position="620"/>
    </location>
</feature>
<dbReference type="Proteomes" id="UP001499854">
    <property type="component" value="Unassembled WGS sequence"/>
</dbReference>
<evidence type="ECO:0000256" key="3">
    <source>
        <dbReference type="ARBA" id="ARBA00022448"/>
    </source>
</evidence>
<sequence>MPTPTPRRRAFALAAVLAGAAALSAPAAAAAGRADAARPAAVQSPHVQQAASASDGKTLTVATNGSIDSLSPFLAQRALPTAVHRLMYDFLTNYDTKDDHAIDALATKWTTSPDKLTWTFTIRDGMKWSDGQPVTADDVAWTYNLMMTNDDAATANGNFVANFSKVAVDGNNVVITLKQAQSTMLALDIPVVPKHVWDSHVQDIGKFNNDTQFPVVSDGPFILTGYQKDQYLTLDANPNYWRGKPGFDHLVFKFYKDADAEVEALKKGEVDFVYGLTPAQYDSLKGQSDIATNKAPGKRFYALAINPGATTKDGQAFGDGNPALQNQQVRQAIMYAIDTKTLVAKTLGGYGTVGGGYIPPIFGTYHWDPDASSAYSYNPDKANQLLDAAGYKKGSDGMRTGPDGKALTLRILGETNRPDDTQNAAYLTEWLKAVGIGATTSIVDQGKLGDTETAGTFDLAFDSWTVNPDPDYVLSIQLCDERPKAAGKSFAGDDFICDKDYDALYQKQITEYDPAARADDVKQMEQKLYSDAYINVLYYANALEAYRSDVIGSWDKQPQPEGAYWGQDGYWAFWSAKPAGAATPGSTAAAASSKSDSNTGLVVGIVVAAVVVLGGGAFLLRRRRTATAEERE</sequence>
<evidence type="ECO:0000313" key="8">
    <source>
        <dbReference type="EMBL" id="GAA1991706.1"/>
    </source>
</evidence>
<dbReference type="Gene3D" id="3.40.190.10">
    <property type="entry name" value="Periplasmic binding protein-like II"/>
    <property type="match status" value="1"/>
</dbReference>
<feature type="chain" id="PRO_5046222452" evidence="6">
    <location>
        <begin position="30"/>
        <end position="632"/>
    </location>
</feature>
<dbReference type="SUPFAM" id="SSF53850">
    <property type="entry name" value="Periplasmic binding protein-like II"/>
    <property type="match status" value="1"/>
</dbReference>
<dbReference type="InterPro" id="IPR000914">
    <property type="entry name" value="SBP_5_dom"/>
</dbReference>
<comment type="caution">
    <text evidence="8">The sequence shown here is derived from an EMBL/GenBank/DDBJ whole genome shotgun (WGS) entry which is preliminary data.</text>
</comment>
<gene>
    <name evidence="8" type="ORF">GCM10009838_64050</name>
</gene>
<dbReference type="InterPro" id="IPR039424">
    <property type="entry name" value="SBP_5"/>
</dbReference>
<name>A0ABN2SSD9_9ACTN</name>
<evidence type="ECO:0000256" key="1">
    <source>
        <dbReference type="ARBA" id="ARBA00004193"/>
    </source>
</evidence>
<keyword evidence="5" id="KW-1133">Transmembrane helix</keyword>
<feature type="domain" description="Solute-binding protein family 5" evidence="7">
    <location>
        <begin position="104"/>
        <end position="476"/>
    </location>
</feature>
<evidence type="ECO:0000256" key="6">
    <source>
        <dbReference type="SAM" id="SignalP"/>
    </source>
</evidence>
<keyword evidence="5" id="KW-0812">Transmembrane</keyword>
<dbReference type="Gene3D" id="3.10.105.10">
    <property type="entry name" value="Dipeptide-binding Protein, Domain 3"/>
    <property type="match status" value="1"/>
</dbReference>
<evidence type="ECO:0000313" key="9">
    <source>
        <dbReference type="Proteomes" id="UP001499854"/>
    </source>
</evidence>
<organism evidence="8 9">
    <name type="scientific">Catenulispora subtropica</name>
    <dbReference type="NCBI Taxonomy" id="450798"/>
    <lineage>
        <taxon>Bacteria</taxon>
        <taxon>Bacillati</taxon>
        <taxon>Actinomycetota</taxon>
        <taxon>Actinomycetes</taxon>
        <taxon>Catenulisporales</taxon>
        <taxon>Catenulisporaceae</taxon>
        <taxon>Catenulispora</taxon>
    </lineage>
</organism>
<keyword evidence="5" id="KW-0472">Membrane</keyword>
<proteinExistence type="inferred from homology"/>
<protein>
    <submittedName>
        <fullName evidence="8">ABC transporter substrate-binding protein</fullName>
    </submittedName>
</protein>
<dbReference type="CDD" id="cd00995">
    <property type="entry name" value="PBP2_NikA_DppA_OppA_like"/>
    <property type="match status" value="1"/>
</dbReference>
<evidence type="ECO:0000256" key="2">
    <source>
        <dbReference type="ARBA" id="ARBA00005695"/>
    </source>
</evidence>
<evidence type="ECO:0000259" key="7">
    <source>
        <dbReference type="Pfam" id="PF00496"/>
    </source>
</evidence>
<dbReference type="Pfam" id="PF00496">
    <property type="entry name" value="SBP_bac_5"/>
    <property type="match status" value="1"/>
</dbReference>
<dbReference type="InterPro" id="IPR006311">
    <property type="entry name" value="TAT_signal"/>
</dbReference>
<keyword evidence="9" id="KW-1185">Reference proteome</keyword>
<evidence type="ECO:0000256" key="5">
    <source>
        <dbReference type="SAM" id="Phobius"/>
    </source>
</evidence>
<feature type="signal peptide" evidence="6">
    <location>
        <begin position="1"/>
        <end position="29"/>
    </location>
</feature>
<dbReference type="PIRSF" id="PIRSF002741">
    <property type="entry name" value="MppA"/>
    <property type="match status" value="1"/>
</dbReference>
<evidence type="ECO:0000256" key="4">
    <source>
        <dbReference type="ARBA" id="ARBA00022729"/>
    </source>
</evidence>
<dbReference type="EMBL" id="BAAAQM010000046">
    <property type="protein sequence ID" value="GAA1991706.1"/>
    <property type="molecule type" value="Genomic_DNA"/>
</dbReference>